<keyword evidence="2" id="KW-1185">Reference proteome</keyword>
<reference evidence="1 2" key="1">
    <citation type="submission" date="2020-10" db="EMBL/GenBank/DDBJ databases">
        <title>Plant Genome Project.</title>
        <authorList>
            <person name="Zhang R.-G."/>
        </authorList>
    </citation>
    <scope>NUCLEOTIDE SEQUENCE [LARGE SCALE GENOMIC DNA]</scope>
    <source>
        <strain evidence="1">FAFU-HL-1</strain>
        <tissue evidence="1">Leaf</tissue>
    </source>
</reference>
<dbReference type="OrthoDB" id="10329183at2759"/>
<dbReference type="AlphaFoldDB" id="A0A835JFX8"/>
<gene>
    <name evidence="1" type="ORF">SADUNF_Sadunf13G0072500</name>
</gene>
<organism evidence="1 2">
    <name type="scientific">Salix dunnii</name>
    <dbReference type="NCBI Taxonomy" id="1413687"/>
    <lineage>
        <taxon>Eukaryota</taxon>
        <taxon>Viridiplantae</taxon>
        <taxon>Streptophyta</taxon>
        <taxon>Embryophyta</taxon>
        <taxon>Tracheophyta</taxon>
        <taxon>Spermatophyta</taxon>
        <taxon>Magnoliopsida</taxon>
        <taxon>eudicotyledons</taxon>
        <taxon>Gunneridae</taxon>
        <taxon>Pentapetalae</taxon>
        <taxon>rosids</taxon>
        <taxon>fabids</taxon>
        <taxon>Malpighiales</taxon>
        <taxon>Salicaceae</taxon>
        <taxon>Saliceae</taxon>
        <taxon>Salix</taxon>
    </lineage>
</organism>
<evidence type="ECO:0000313" key="2">
    <source>
        <dbReference type="Proteomes" id="UP000657918"/>
    </source>
</evidence>
<name>A0A835JFX8_9ROSI</name>
<comment type="caution">
    <text evidence="1">The sequence shown here is derived from an EMBL/GenBank/DDBJ whole genome shotgun (WGS) entry which is preliminary data.</text>
</comment>
<proteinExistence type="predicted"/>
<protein>
    <submittedName>
        <fullName evidence="1">Uncharacterized protein</fullName>
    </submittedName>
</protein>
<evidence type="ECO:0000313" key="1">
    <source>
        <dbReference type="EMBL" id="KAF9670472.1"/>
    </source>
</evidence>
<accession>A0A835JFX8</accession>
<sequence>MAKTKKKYGCARSKQKGFHNHTSLALDAPQLATPITSSPLGNGSGSSKKAFVALEMEGGSSLEGFFDNVVALATLETSLLVPPISHSSPQYCEDIYMENTNAGWMRKILNMKRNTLRRILWIIPSQKMTSQDSEYEEEHFEKDIVDYSISENDLPRDLYCVQQTKWSEEIEAHGNVESTGKSVPSMHSERFVHVVHDFMKQEDVPYNKVVFDPMQAEVETTAGN</sequence>
<dbReference type="Proteomes" id="UP000657918">
    <property type="component" value="Unassembled WGS sequence"/>
</dbReference>
<dbReference type="EMBL" id="JADGMS010000013">
    <property type="protein sequence ID" value="KAF9670472.1"/>
    <property type="molecule type" value="Genomic_DNA"/>
</dbReference>